<proteinExistence type="predicted"/>
<feature type="transmembrane region" description="Helical" evidence="1">
    <location>
        <begin position="191"/>
        <end position="211"/>
    </location>
</feature>
<feature type="transmembrane region" description="Helical" evidence="1">
    <location>
        <begin position="35"/>
        <end position="58"/>
    </location>
</feature>
<dbReference type="EMBL" id="JAODUO010001281">
    <property type="protein sequence ID" value="KAK2167313.1"/>
    <property type="molecule type" value="Genomic_DNA"/>
</dbReference>
<keyword evidence="3" id="KW-1185">Reference proteome</keyword>
<feature type="transmembrane region" description="Helical" evidence="1">
    <location>
        <begin position="89"/>
        <end position="109"/>
    </location>
</feature>
<dbReference type="PANTHER" id="PTHR23302:SF43">
    <property type="entry name" value="TMC DOMAIN-CONTAINING PROTEIN"/>
    <property type="match status" value="1"/>
</dbReference>
<dbReference type="PANTHER" id="PTHR23302">
    <property type="entry name" value="TRANSMEMBRANE CHANNEL-RELATED"/>
    <property type="match status" value="1"/>
</dbReference>
<dbReference type="GO" id="GO:0005886">
    <property type="term" value="C:plasma membrane"/>
    <property type="evidence" value="ECO:0007669"/>
    <property type="project" value="InterPro"/>
</dbReference>
<evidence type="ECO:0000313" key="3">
    <source>
        <dbReference type="Proteomes" id="UP001209878"/>
    </source>
</evidence>
<protein>
    <submittedName>
        <fullName evidence="2">Uncharacterized protein</fullName>
    </submittedName>
</protein>
<dbReference type="Proteomes" id="UP001209878">
    <property type="component" value="Unassembled WGS sequence"/>
</dbReference>
<keyword evidence="1" id="KW-1133">Transmembrane helix</keyword>
<keyword evidence="1" id="KW-0812">Transmembrane</keyword>
<keyword evidence="1" id="KW-0472">Membrane</keyword>
<evidence type="ECO:0000313" key="2">
    <source>
        <dbReference type="EMBL" id="KAK2167313.1"/>
    </source>
</evidence>
<dbReference type="InterPro" id="IPR038900">
    <property type="entry name" value="TMC"/>
</dbReference>
<sequence>MADVLYSMELWKASLKTIEGNFGTGVTSYFQFLKWLFLFNIPTFLIIFFFVIVPQLLWHDWFKRTELYFGSYTNHTVNLIGDARYSMRFAYLLTCAGFYVITLLVLAYSQSNQLYYVAKVLCGWDFTVTEEATCISHHTALSKELQEYLAAFLKVKKHKTCQQWCGMIFLRLVINIAVVAALAGGNFLKDITTPLVISAINLIVPFIFSYLASVENYHNPWVDIFLTMLR</sequence>
<gene>
    <name evidence="2" type="ORF">NP493_1280g00011</name>
</gene>
<feature type="transmembrane region" description="Helical" evidence="1">
    <location>
        <begin position="164"/>
        <end position="185"/>
    </location>
</feature>
<name>A0AAD9K920_RIDPI</name>
<organism evidence="2 3">
    <name type="scientific">Ridgeia piscesae</name>
    <name type="common">Tubeworm</name>
    <dbReference type="NCBI Taxonomy" id="27915"/>
    <lineage>
        <taxon>Eukaryota</taxon>
        <taxon>Metazoa</taxon>
        <taxon>Spiralia</taxon>
        <taxon>Lophotrochozoa</taxon>
        <taxon>Annelida</taxon>
        <taxon>Polychaeta</taxon>
        <taxon>Sedentaria</taxon>
        <taxon>Canalipalpata</taxon>
        <taxon>Sabellida</taxon>
        <taxon>Siboglinidae</taxon>
        <taxon>Ridgeia</taxon>
    </lineage>
</organism>
<reference evidence="2" key="1">
    <citation type="journal article" date="2023" name="Mol. Biol. Evol.">
        <title>Third-Generation Sequencing Reveals the Adaptive Role of the Epigenome in Three Deep-Sea Polychaetes.</title>
        <authorList>
            <person name="Perez M."/>
            <person name="Aroh O."/>
            <person name="Sun Y."/>
            <person name="Lan Y."/>
            <person name="Juniper S.K."/>
            <person name="Young C.R."/>
            <person name="Angers B."/>
            <person name="Qian P.Y."/>
        </authorList>
    </citation>
    <scope>NUCLEOTIDE SEQUENCE</scope>
    <source>
        <strain evidence="2">R07B-5</strain>
    </source>
</reference>
<evidence type="ECO:0000256" key="1">
    <source>
        <dbReference type="SAM" id="Phobius"/>
    </source>
</evidence>
<dbReference type="AlphaFoldDB" id="A0AAD9K920"/>
<accession>A0AAD9K920</accession>
<dbReference type="GO" id="GO:0008381">
    <property type="term" value="F:mechanosensitive monoatomic ion channel activity"/>
    <property type="evidence" value="ECO:0007669"/>
    <property type="project" value="TreeGrafter"/>
</dbReference>
<comment type="caution">
    <text evidence="2">The sequence shown here is derived from an EMBL/GenBank/DDBJ whole genome shotgun (WGS) entry which is preliminary data.</text>
</comment>